<accession>A0A1Q1PPF1</accession>
<evidence type="ECO:0000256" key="6">
    <source>
        <dbReference type="ARBA" id="ARBA00022723"/>
    </source>
</evidence>
<dbReference type="Pfam" id="PF00527">
    <property type="entry name" value="E7"/>
    <property type="match status" value="1"/>
</dbReference>
<keyword evidence="9 18" id="KW-0862">Zinc</keyword>
<evidence type="ECO:0000313" key="21">
    <source>
        <dbReference type="EMBL" id="AYA94372.1"/>
    </source>
</evidence>
<evidence type="ECO:0000256" key="10">
    <source>
        <dbReference type="ARBA" id="ARBA00023015"/>
    </source>
</evidence>
<name>A0A1Q1PPF1_9PAPI</name>
<dbReference type="GO" id="GO:0039502">
    <property type="term" value="P:symbiont-mediated suppression of host type I interferon-mediated signaling pathway"/>
    <property type="evidence" value="ECO:0007669"/>
    <property type="project" value="UniProtKB-UniRule"/>
</dbReference>
<keyword evidence="10 18" id="KW-0805">Transcription regulation</keyword>
<keyword evidence="14 18" id="KW-1035">Host cytoplasm</keyword>
<comment type="caution">
    <text evidence="18">Lacks conserved residue(s) required for the propagation of feature annotation.</text>
</comment>
<evidence type="ECO:0000256" key="1">
    <source>
        <dbReference type="ARBA" id="ARBA00022504"/>
    </source>
</evidence>
<evidence type="ECO:0000256" key="5">
    <source>
        <dbReference type="ARBA" id="ARBA00022632"/>
    </source>
</evidence>
<keyword evidence="3 18" id="KW-1048">Host nucleus</keyword>
<keyword evidence="5 18" id="KW-1090">Inhibition of host innate immune response by virus</keyword>
<dbReference type="EMBL" id="MH777319">
    <property type="protein sequence ID" value="AYA94372.1"/>
    <property type="molecule type" value="Genomic_DNA"/>
</dbReference>
<evidence type="ECO:0000256" key="17">
    <source>
        <dbReference type="ARBA" id="ARBA00023309"/>
    </source>
</evidence>
<evidence type="ECO:0000256" key="16">
    <source>
        <dbReference type="ARBA" id="ARBA00023280"/>
    </source>
</evidence>
<protein>
    <recommendedName>
        <fullName evidence="18 19">Protein E7</fullName>
    </recommendedName>
</protein>
<keyword evidence="11 18" id="KW-0238">DNA-binding</keyword>
<keyword evidence="1 18" id="KW-1121">Modulation of host cell cycle by virus</keyword>
<evidence type="ECO:0000256" key="13">
    <source>
        <dbReference type="ARBA" id="ARBA00023163"/>
    </source>
</evidence>
<dbReference type="GO" id="GO:0052170">
    <property type="term" value="P:symbiont-mediated suppression of host innate immune response"/>
    <property type="evidence" value="ECO:0007669"/>
    <property type="project" value="UniProtKB-KW"/>
</dbReference>
<evidence type="ECO:0000313" key="20">
    <source>
        <dbReference type="EMBL" id="AQM73684.1"/>
    </source>
</evidence>
<evidence type="ECO:0000256" key="8">
    <source>
        <dbReference type="ARBA" id="ARBA00022830"/>
    </source>
</evidence>
<evidence type="ECO:0000256" key="7">
    <source>
        <dbReference type="ARBA" id="ARBA00022771"/>
    </source>
</evidence>
<dbReference type="SUPFAM" id="SSF161234">
    <property type="entry name" value="E7 C-terminal domain-like"/>
    <property type="match status" value="1"/>
</dbReference>
<evidence type="ECO:0000256" key="11">
    <source>
        <dbReference type="ARBA" id="ARBA00023125"/>
    </source>
</evidence>
<reference evidence="20" key="1">
    <citation type="journal article" date="2016" name="J. Am. Acad. Dermatol.">
        <title>Human polyomavirus 6 and 7 are associated with pruritic and dyskeratotic dermatoses.</title>
        <authorList>
            <person name="Nguyen K.D."/>
            <person name="Lee E.E."/>
            <person name="Yue Y."/>
            <person name="Stork J."/>
            <person name="Pock L."/>
            <person name="North J.P."/>
            <person name="Vandergriff T."/>
            <person name="Cockerell C."/>
            <person name="Hosler G.A."/>
            <person name="Pastrana D.V."/>
            <person name="Buck C.B."/>
            <person name="Wang R.C."/>
        </authorList>
    </citation>
    <scope>NUCLEOTIDE SEQUENCE</scope>
    <source>
        <strain evidence="20">Dysk6</strain>
    </source>
</reference>
<evidence type="ECO:0000256" key="9">
    <source>
        <dbReference type="ARBA" id="ARBA00022833"/>
    </source>
</evidence>
<gene>
    <name evidence="18" type="primary">E7</name>
</gene>
<dbReference type="Gene3D" id="3.30.160.330">
    <property type="match status" value="1"/>
</dbReference>
<evidence type="ECO:0000256" key="3">
    <source>
        <dbReference type="ARBA" id="ARBA00022562"/>
    </source>
</evidence>
<comment type="subunit">
    <text evidence="18">Homodimer. Homooligomer. Interacts with host RB1; this interaction induces dissociation of RB1-E2F1 complex thereby disrupting RB1 activity. Interacts with host EP300; this interaction represses EP300 transcriptional activity. Interacts with protein E2; this interaction inhibits E7 oncogenic activity. Interacts with host TMEM173/STING; this interaction impairs the ability of TMEM173/STING to sense cytosolic DNA and promote the production of type I interferon (IFN-alpha and IFN-beta).</text>
</comment>
<dbReference type="GO" id="GO:0008270">
    <property type="term" value="F:zinc ion binding"/>
    <property type="evidence" value="ECO:0007669"/>
    <property type="project" value="UniProtKB-KW"/>
</dbReference>
<keyword evidence="15" id="KW-0922">Interferon antiviral system evasion</keyword>
<keyword evidence="7 18" id="KW-0863">Zinc-finger</keyword>
<keyword evidence="8 18" id="KW-1114">Inhibition of host interferon signaling pathway by virus</keyword>
<dbReference type="GO" id="GO:0003677">
    <property type="term" value="F:DNA binding"/>
    <property type="evidence" value="ECO:0007669"/>
    <property type="project" value="UniProtKB-UniRule"/>
</dbReference>
<comment type="subcellular location">
    <subcellularLocation>
        <location evidence="18">Host cytoplasm</location>
    </subcellularLocation>
    <subcellularLocation>
        <location evidence="18">Host nucleus</location>
    </subcellularLocation>
    <text evidence="18">Predominantly found in the host nucleus.</text>
</comment>
<dbReference type="GO" id="GO:0003700">
    <property type="term" value="F:DNA-binding transcription factor activity"/>
    <property type="evidence" value="ECO:0007669"/>
    <property type="project" value="UniProtKB-UniRule"/>
</dbReference>
<feature type="zinc finger region" evidence="18">
    <location>
        <begin position="52"/>
        <end position="88"/>
    </location>
</feature>
<reference evidence="21" key="2">
    <citation type="journal article" date="2018" name="Nat. Med.">
        <title>Expanded skin virome in DOCK8-deficient patients.</title>
        <authorList>
            <consortium name="NISC Comparative Sequencing Program"/>
            <person name="Tirosh O."/>
            <person name="Conlan S."/>
            <person name="Deming C."/>
            <person name="Lee-Lin S.Q."/>
            <person name="Huang X."/>
            <person name="Su H.C."/>
            <person name="Freeman A.F."/>
            <person name="Segre J.A."/>
            <person name="Kong H.H."/>
        </authorList>
    </citation>
    <scope>NUCLEOTIDE SEQUENCE</scope>
    <source>
        <strain evidence="21">HPV-mSK_177</strain>
    </source>
</reference>
<dbReference type="GO" id="GO:0019904">
    <property type="term" value="F:protein domain specific binding"/>
    <property type="evidence" value="ECO:0007669"/>
    <property type="project" value="UniProtKB-UniRule"/>
</dbReference>
<dbReference type="GO" id="GO:0039645">
    <property type="term" value="P:symbiont-mediated perturbation of host cell cycle G1/S transition checkpoint"/>
    <property type="evidence" value="ECO:0007669"/>
    <property type="project" value="UniProtKB-UniRule"/>
</dbReference>
<sequence>MRGPESNVGDIELHLESLVLPQNLLSNESLSPDTEGQPEEVEHAPYRVDTCCSSCGTGVRLCVFASRLAILTLQQLLTSELNLFCPSCARIHCRNGRH</sequence>
<evidence type="ECO:0000256" key="2">
    <source>
        <dbReference type="ARBA" id="ARBA00022518"/>
    </source>
</evidence>
<comment type="domain">
    <text evidence="18">The E7 terminal domain is an intrinsically disordered domain, whose flexibility and conformational transitions confer target adaptability to the oncoprotein. It allows adaptation to a variety of protein targets and exposes the PEST degradation sequence that regulates its turnover in the cell.</text>
</comment>
<organism evidence="20">
    <name type="scientific">Human papillomavirus</name>
    <dbReference type="NCBI Taxonomy" id="10566"/>
    <lineage>
        <taxon>Viruses</taxon>
        <taxon>Monodnaviria</taxon>
        <taxon>Shotokuvirae</taxon>
        <taxon>Cossaviricota</taxon>
        <taxon>Papovaviricetes</taxon>
        <taxon>Zurhausenvirales</taxon>
        <taxon>Papillomaviridae</taxon>
    </lineage>
</organism>
<dbReference type="HAMAP" id="MF_04004">
    <property type="entry name" value="PPV_E7"/>
    <property type="match status" value="1"/>
</dbReference>
<comment type="similarity">
    <text evidence="18 19">Belongs to the papillomaviridae E7 protein family.</text>
</comment>
<evidence type="ECO:0000256" key="19">
    <source>
        <dbReference type="PIRNR" id="PIRNR003407"/>
    </source>
</evidence>
<dbReference type="EMBL" id="KX781285">
    <property type="protein sequence ID" value="AQM73684.1"/>
    <property type="molecule type" value="Genomic_DNA"/>
</dbReference>
<dbReference type="InterPro" id="IPR000148">
    <property type="entry name" value="Papilloma_E7"/>
</dbReference>
<keyword evidence="16 18" id="KW-0899">Viral immunoevasion</keyword>
<keyword evidence="6 18" id="KW-0479">Metal-binding</keyword>
<keyword evidence="13 18" id="KW-0804">Transcription</keyword>
<evidence type="ECO:0000256" key="4">
    <source>
        <dbReference type="ARBA" id="ARBA00022581"/>
    </source>
</evidence>
<feature type="short sequence motif" description="Nuclear export signal" evidence="18">
    <location>
        <begin position="70"/>
        <end position="78"/>
    </location>
</feature>
<keyword evidence="2 18" id="KW-0244">Early protein</keyword>
<evidence type="ECO:0000256" key="14">
    <source>
        <dbReference type="ARBA" id="ARBA00023200"/>
    </source>
</evidence>
<proteinExistence type="inferred from homology"/>
<comment type="function">
    <text evidence="18">Plays a role in viral genome replication by driving entry of quiescent cells into the cell cycle. Stimulation of progression from G1 to S phase allows the virus to efficiently use the cellular DNA replicating machinery to achieve viral genome replication. E7 protein has both transforming and trans-activating activities. Induces the disassembly of the E2F1 transcription factor from RB1, with subsequent transcriptional activation of E2F1-regulated S-phase genes. Interferes with host histone deacetylation mediated by HDAC1 and HDAC2, leading to transcription activation. Plays also a role in the inhibition of both antiviral and antiproliferative functions of host interferon alpha. Interaction with host TMEM173/STING impairs the ability of TMEM173/STING to sense cytosolic DNA and promote the production of type I interferon (IFN-alpha and IFN-beta).</text>
</comment>
<keyword evidence="17 18" id="KW-1078">G1/S host cell cycle checkpoint dysregulation by virus</keyword>
<dbReference type="GO" id="GO:0042025">
    <property type="term" value="C:host cell nucleus"/>
    <property type="evidence" value="ECO:0007669"/>
    <property type="project" value="UniProtKB-SubCell"/>
</dbReference>
<keyword evidence="12 18" id="KW-0010">Activator</keyword>
<evidence type="ECO:0000256" key="18">
    <source>
        <dbReference type="HAMAP-Rule" id="MF_04004"/>
    </source>
</evidence>
<evidence type="ECO:0000256" key="15">
    <source>
        <dbReference type="ARBA" id="ARBA00023258"/>
    </source>
</evidence>
<evidence type="ECO:0000256" key="12">
    <source>
        <dbReference type="ARBA" id="ARBA00023159"/>
    </source>
</evidence>
<dbReference type="GO" id="GO:0030430">
    <property type="term" value="C:host cell cytoplasm"/>
    <property type="evidence" value="ECO:0007669"/>
    <property type="project" value="UniProtKB-SubCell"/>
</dbReference>
<dbReference type="GO" id="GO:0006351">
    <property type="term" value="P:DNA-templated transcription"/>
    <property type="evidence" value="ECO:0007669"/>
    <property type="project" value="UniProtKB-UniRule"/>
</dbReference>
<keyword evidence="4 18" id="KW-0945">Host-virus interaction</keyword>
<comment type="function">
    <text evidence="19">E7 protein has both transforming and trans-activating activities.</text>
</comment>
<dbReference type="PIRSF" id="PIRSF003407">
    <property type="entry name" value="Papvi_E7"/>
    <property type="match status" value="1"/>
</dbReference>
<comment type="PTM">
    <text evidence="18">Highly phosphorylated.</text>
</comment>